<dbReference type="OrthoDB" id="9803036at2"/>
<dbReference type="Proteomes" id="UP000183760">
    <property type="component" value="Unassembled WGS sequence"/>
</dbReference>
<sequence length="353" mass="36324">MMPSFSRTPFPSDPSPGTAHFRLASSARVLGRVHLGPGVHLAQGAVVCSPEGAVQLGAGSTLRENTTVIGAARHPVVVGEKTTLGPRSMVLGASVGHLCDVGAGAILQPDARLGDRCLVADGALVPSGMWVPSDSVIVGRPARVVRRVDTGDLERLRASRGGSLTLPQQPLTPFFARDRAEDAPMGQLYSLRDKHPLVHPTATLFSSAEVTGDVLIGPGAIIGPGVRIIGESHTPLRIGAGVRIHANTVVQLQPGGTLVVEDGVIIGPGCLVHGCFVGASTVVEAGAILCDRSRLGKGCLVGAGSMVRPGSLFPDAAQVDGFPAVQTGFLSALPATPAWALKPEDLPELRRVS</sequence>
<dbReference type="PANTHER" id="PTHR13061:SF29">
    <property type="entry name" value="GAMMA CARBONIC ANHYDRASE-LIKE 1, MITOCHONDRIAL-RELATED"/>
    <property type="match status" value="1"/>
</dbReference>
<dbReference type="STRING" id="1334629.MFUL124B02_41110"/>
<evidence type="ECO:0000313" key="1">
    <source>
        <dbReference type="EMBL" id="GEN10851.1"/>
    </source>
</evidence>
<dbReference type="SUPFAM" id="SSF51161">
    <property type="entry name" value="Trimeric LpxA-like enzymes"/>
    <property type="match status" value="2"/>
</dbReference>
<proteinExistence type="predicted"/>
<dbReference type="Gene3D" id="2.160.10.10">
    <property type="entry name" value="Hexapeptide repeat proteins"/>
    <property type="match status" value="2"/>
</dbReference>
<gene>
    <name evidence="1" type="ORF">MFU01_58880</name>
    <name evidence="2" type="ORF">SAMN05443572_112100</name>
</gene>
<dbReference type="EMBL" id="BJXR01000040">
    <property type="protein sequence ID" value="GEN10851.1"/>
    <property type="molecule type" value="Genomic_DNA"/>
</dbReference>
<reference evidence="1 4" key="2">
    <citation type="submission" date="2019-07" db="EMBL/GenBank/DDBJ databases">
        <title>Whole genome shotgun sequence of Myxococcus fulvus NBRC 100333.</title>
        <authorList>
            <person name="Hosoyama A."/>
            <person name="Uohara A."/>
            <person name="Ohji S."/>
            <person name="Ichikawa N."/>
        </authorList>
    </citation>
    <scope>NUCLEOTIDE SEQUENCE [LARGE SCALE GENOMIC DNA]</scope>
    <source>
        <strain evidence="1 4">NBRC 100333</strain>
    </source>
</reference>
<evidence type="ECO:0000313" key="3">
    <source>
        <dbReference type="Proteomes" id="UP000183760"/>
    </source>
</evidence>
<reference evidence="2 3" key="1">
    <citation type="submission" date="2016-10" db="EMBL/GenBank/DDBJ databases">
        <authorList>
            <person name="Varghese N."/>
            <person name="Submissions S."/>
        </authorList>
    </citation>
    <scope>NUCLEOTIDE SEQUENCE [LARGE SCALE GENOMIC DNA]</scope>
    <source>
        <strain evidence="2 3">DSM 16525</strain>
    </source>
</reference>
<dbReference type="Proteomes" id="UP000321514">
    <property type="component" value="Unassembled WGS sequence"/>
</dbReference>
<name>A0A511T9J9_MYXFU</name>
<dbReference type="InterPro" id="IPR011004">
    <property type="entry name" value="Trimer_LpxA-like_sf"/>
</dbReference>
<accession>A0A511T9J9</accession>
<evidence type="ECO:0000313" key="2">
    <source>
        <dbReference type="EMBL" id="SEU37438.1"/>
    </source>
</evidence>
<keyword evidence="3" id="KW-1185">Reference proteome</keyword>
<protein>
    <submittedName>
        <fullName evidence="2">Carbonic anhydrase or acetyltransferase, isoleucine patch superfamily</fullName>
    </submittedName>
</protein>
<dbReference type="InterPro" id="IPR050484">
    <property type="entry name" value="Transf_Hexapept/Carb_Anhydrase"/>
</dbReference>
<comment type="caution">
    <text evidence="1">The sequence shown here is derived from an EMBL/GenBank/DDBJ whole genome shotgun (WGS) entry which is preliminary data.</text>
</comment>
<organism evidence="1 4">
    <name type="scientific">Myxococcus fulvus</name>
    <dbReference type="NCBI Taxonomy" id="33"/>
    <lineage>
        <taxon>Bacteria</taxon>
        <taxon>Pseudomonadati</taxon>
        <taxon>Myxococcota</taxon>
        <taxon>Myxococcia</taxon>
        <taxon>Myxococcales</taxon>
        <taxon>Cystobacterineae</taxon>
        <taxon>Myxococcaceae</taxon>
        <taxon>Myxococcus</taxon>
    </lineage>
</organism>
<dbReference type="AlphaFoldDB" id="A0A511T9J9"/>
<dbReference type="PANTHER" id="PTHR13061">
    <property type="entry name" value="DYNACTIN SUBUNIT P25"/>
    <property type="match status" value="1"/>
</dbReference>
<dbReference type="EMBL" id="FOIB01000012">
    <property type="protein sequence ID" value="SEU37438.1"/>
    <property type="molecule type" value="Genomic_DNA"/>
</dbReference>
<evidence type="ECO:0000313" key="4">
    <source>
        <dbReference type="Proteomes" id="UP000321514"/>
    </source>
</evidence>